<organism evidence="2 3">
    <name type="scientific">Amycolatopsis orientalis</name>
    <name type="common">Nocardia orientalis</name>
    <dbReference type="NCBI Taxonomy" id="31958"/>
    <lineage>
        <taxon>Bacteria</taxon>
        <taxon>Bacillati</taxon>
        <taxon>Actinomycetota</taxon>
        <taxon>Actinomycetes</taxon>
        <taxon>Pseudonocardiales</taxon>
        <taxon>Pseudonocardiaceae</taxon>
        <taxon>Amycolatopsis</taxon>
    </lineage>
</organism>
<feature type="chain" id="PRO_5008256258" evidence="1">
    <location>
        <begin position="29"/>
        <end position="65"/>
    </location>
</feature>
<dbReference type="Proteomes" id="UP000093695">
    <property type="component" value="Chromosome"/>
</dbReference>
<sequence length="65" mass="6370">MSVYRLARSAGLVAVAAAAALFLVPALAAESPSGGTPRNQDGLVLGIPIGPFLGGVIRGAQNVLG</sequence>
<proteinExistence type="predicted"/>
<feature type="signal peptide" evidence="1">
    <location>
        <begin position="1"/>
        <end position="28"/>
    </location>
</feature>
<reference evidence="2 3" key="1">
    <citation type="journal article" date="2015" name="Genome Announc.">
        <title>Draft Genome Sequence of Norvancomycin-Producing Strain Amycolatopsis orientalis CPCC200066.</title>
        <authorList>
            <person name="Lei X."/>
            <person name="Yuan F."/>
            <person name="Shi Y."/>
            <person name="Li X."/>
            <person name="Wang L."/>
            <person name="Hong B."/>
        </authorList>
    </citation>
    <scope>NUCLEOTIDE SEQUENCE [LARGE SCALE GENOMIC DNA]</scope>
    <source>
        <strain evidence="2 3">B-37</strain>
    </source>
</reference>
<dbReference type="EMBL" id="CP016174">
    <property type="protein sequence ID" value="ANN18204.1"/>
    <property type="molecule type" value="Genomic_DNA"/>
</dbReference>
<evidence type="ECO:0000313" key="2">
    <source>
        <dbReference type="EMBL" id="ANN18204.1"/>
    </source>
</evidence>
<dbReference type="KEGG" id="aori:SD37_22870"/>
<gene>
    <name evidence="2" type="ORF">SD37_22870</name>
</gene>
<protein>
    <submittedName>
        <fullName evidence="2">Uncharacterized protein</fullName>
    </submittedName>
</protein>
<keyword evidence="1" id="KW-0732">Signal</keyword>
<evidence type="ECO:0000313" key="3">
    <source>
        <dbReference type="Proteomes" id="UP000093695"/>
    </source>
</evidence>
<name>A0A193C1A5_AMYOR</name>
<dbReference type="AlphaFoldDB" id="A0A193C1A5"/>
<evidence type="ECO:0000256" key="1">
    <source>
        <dbReference type="SAM" id="SignalP"/>
    </source>
</evidence>
<accession>A0A193C1A5</accession>
<keyword evidence="3" id="KW-1185">Reference proteome</keyword>